<dbReference type="AlphaFoldDB" id="A0A9Q9EIH5"/>
<evidence type="ECO:0000256" key="1">
    <source>
        <dbReference type="ARBA" id="ARBA00022722"/>
    </source>
</evidence>
<name>A0A9Q9EIH5_9PEZI</name>
<dbReference type="PANTHER" id="PTHR12801:SF45">
    <property type="entry name" value="RNA EXONUCLEASE 4"/>
    <property type="match status" value="1"/>
</dbReference>
<organism evidence="4 5">
    <name type="scientific">Septoria linicola</name>
    <dbReference type="NCBI Taxonomy" id="215465"/>
    <lineage>
        <taxon>Eukaryota</taxon>
        <taxon>Fungi</taxon>
        <taxon>Dikarya</taxon>
        <taxon>Ascomycota</taxon>
        <taxon>Pezizomycotina</taxon>
        <taxon>Dothideomycetes</taxon>
        <taxon>Dothideomycetidae</taxon>
        <taxon>Mycosphaerellales</taxon>
        <taxon>Mycosphaerellaceae</taxon>
        <taxon>Septoria</taxon>
    </lineage>
</organism>
<evidence type="ECO:0000313" key="5">
    <source>
        <dbReference type="Proteomes" id="UP001056384"/>
    </source>
</evidence>
<dbReference type="EMBL" id="CP099420">
    <property type="protein sequence ID" value="USW51104.1"/>
    <property type="molecule type" value="Genomic_DNA"/>
</dbReference>
<proteinExistence type="predicted"/>
<dbReference type="GO" id="GO:0005634">
    <property type="term" value="C:nucleus"/>
    <property type="evidence" value="ECO:0007669"/>
    <property type="project" value="TreeGrafter"/>
</dbReference>
<evidence type="ECO:0000313" key="4">
    <source>
        <dbReference type="EMBL" id="USW51104.1"/>
    </source>
</evidence>
<dbReference type="Proteomes" id="UP001056384">
    <property type="component" value="Chromosome 3"/>
</dbReference>
<dbReference type="Gene3D" id="3.30.420.10">
    <property type="entry name" value="Ribonuclease H-like superfamily/Ribonuclease H"/>
    <property type="match status" value="1"/>
</dbReference>
<dbReference type="GO" id="GO:0004527">
    <property type="term" value="F:exonuclease activity"/>
    <property type="evidence" value="ECO:0007669"/>
    <property type="project" value="UniProtKB-KW"/>
</dbReference>
<dbReference type="InterPro" id="IPR036397">
    <property type="entry name" value="RNaseH_sf"/>
</dbReference>
<sequence length="394" mass="43709">MAGKTILDVYVYYPREEGVRRFFDPVRFGVEPGDLLSQNGAVNVFQALQGLKKIFRGRPVIMHDDIYGVVNLGQLAYRHLGKNIAASFHSPAEDAQATGELWVKATGYNRAAEFQQYQKKLEAQRQAQKKAAEAKMAAKKAICQQKVQEATAKKAADEAKKTGSSNREVILDVYVRYPQQAGLVQRCDPPEFGVEFDDLRASNGAVPADWAINCMKQLFHGHPIIMHGNTNDMLAFGDRVDQVFTHSTVIDTQDLYGQVRFKTLCAEVLQKPIQQGYHSSVEDARATMALWIKHADYDRSGPLRAHMEVMAQRAAVKKAEEEKVAARKAAFKEAAAQRAAERATAAALKKQAFQKSDTPDTRAAPSRLVAKQVGFTCLQALRQVSKQVESLAIT</sequence>
<evidence type="ECO:0000256" key="3">
    <source>
        <dbReference type="ARBA" id="ARBA00022839"/>
    </source>
</evidence>
<keyword evidence="5" id="KW-1185">Reference proteome</keyword>
<evidence type="ECO:0000256" key="2">
    <source>
        <dbReference type="ARBA" id="ARBA00022801"/>
    </source>
</evidence>
<dbReference type="GO" id="GO:0003676">
    <property type="term" value="F:nucleic acid binding"/>
    <property type="evidence" value="ECO:0007669"/>
    <property type="project" value="InterPro"/>
</dbReference>
<accession>A0A9Q9EIH5</accession>
<reference evidence="4" key="1">
    <citation type="submission" date="2022-06" db="EMBL/GenBank/DDBJ databases">
        <title>Complete genome sequences of two strains of the flax pathogen Septoria linicola.</title>
        <authorList>
            <person name="Lapalu N."/>
            <person name="Simon A."/>
            <person name="Demenou B."/>
            <person name="Paumier D."/>
            <person name="Guillot M.-P."/>
            <person name="Gout L."/>
            <person name="Valade R."/>
        </authorList>
    </citation>
    <scope>NUCLEOTIDE SEQUENCE</scope>
    <source>
        <strain evidence="4">SE15195</strain>
    </source>
</reference>
<keyword evidence="1" id="KW-0540">Nuclease</keyword>
<keyword evidence="3" id="KW-0269">Exonuclease</keyword>
<dbReference type="InterPro" id="IPR012337">
    <property type="entry name" value="RNaseH-like_sf"/>
</dbReference>
<dbReference type="SUPFAM" id="SSF53098">
    <property type="entry name" value="Ribonuclease H-like"/>
    <property type="match status" value="1"/>
</dbReference>
<dbReference type="PANTHER" id="PTHR12801">
    <property type="entry name" value="RNA EXONUCLEASE REXO1 / RECO3 FAMILY MEMBER-RELATED"/>
    <property type="match status" value="1"/>
</dbReference>
<dbReference type="InterPro" id="IPR047021">
    <property type="entry name" value="REXO1/3/4-like"/>
</dbReference>
<keyword evidence="2" id="KW-0378">Hydrolase</keyword>
<gene>
    <name evidence="4" type="ORF">Slin15195_G044230</name>
</gene>
<protein>
    <submittedName>
        <fullName evidence="4">Ribonuclease H-like superfamily</fullName>
    </submittedName>
</protein>